<reference evidence="3" key="1">
    <citation type="submission" date="2016-11" db="EMBL/GenBank/DDBJ databases">
        <title>Complete Genome Sequence of alachlor-degrading Sphingomonas sp. strain JJ-A5.</title>
        <authorList>
            <person name="Lee H."/>
            <person name="Ka J.-O."/>
        </authorList>
    </citation>
    <scope>NUCLEOTIDE SEQUENCE [LARGE SCALE GENOMIC DNA]</scope>
    <source>
        <strain evidence="3">JJ-A5</strain>
    </source>
</reference>
<gene>
    <name evidence="2" type="ORF">BSL82_16375</name>
</gene>
<dbReference type="EMBL" id="CP018221">
    <property type="protein sequence ID" value="API60670.1"/>
    <property type="molecule type" value="Genomic_DNA"/>
</dbReference>
<dbReference type="Gene3D" id="2.40.50.140">
    <property type="entry name" value="Nucleic acid-binding proteins"/>
    <property type="match status" value="2"/>
</dbReference>
<keyword evidence="3" id="KW-1185">Reference proteome</keyword>
<dbReference type="PANTHER" id="PTHR11544">
    <property type="entry name" value="COLD SHOCK DOMAIN CONTAINING PROTEINS"/>
    <property type="match status" value="1"/>
</dbReference>
<protein>
    <submittedName>
        <fullName evidence="2">Cold-shock protein</fullName>
    </submittedName>
</protein>
<dbReference type="PRINTS" id="PR00050">
    <property type="entry name" value="COLDSHOCK"/>
</dbReference>
<evidence type="ECO:0000259" key="1">
    <source>
        <dbReference type="PROSITE" id="PS51857"/>
    </source>
</evidence>
<organism evidence="2 3">
    <name type="scientific">Tardibacter chloracetimidivorans</name>
    <dbReference type="NCBI Taxonomy" id="1921510"/>
    <lineage>
        <taxon>Bacteria</taxon>
        <taxon>Pseudomonadati</taxon>
        <taxon>Pseudomonadota</taxon>
        <taxon>Alphaproteobacteria</taxon>
        <taxon>Sphingomonadales</taxon>
        <taxon>Sphingomonadaceae</taxon>
        <taxon>Tardibacter</taxon>
    </lineage>
</organism>
<evidence type="ECO:0000313" key="2">
    <source>
        <dbReference type="EMBL" id="API60670.1"/>
    </source>
</evidence>
<dbReference type="SMART" id="SM00357">
    <property type="entry name" value="CSP"/>
    <property type="match status" value="2"/>
</dbReference>
<dbReference type="GO" id="GO:0003676">
    <property type="term" value="F:nucleic acid binding"/>
    <property type="evidence" value="ECO:0007669"/>
    <property type="project" value="InterPro"/>
</dbReference>
<dbReference type="SUPFAM" id="SSF50249">
    <property type="entry name" value="Nucleic acid-binding proteins"/>
    <property type="match status" value="2"/>
</dbReference>
<feature type="domain" description="CSD" evidence="1">
    <location>
        <begin position="123"/>
        <end position="188"/>
    </location>
</feature>
<dbReference type="GO" id="GO:0005829">
    <property type="term" value="C:cytosol"/>
    <property type="evidence" value="ECO:0007669"/>
    <property type="project" value="UniProtKB-ARBA"/>
</dbReference>
<dbReference type="InterPro" id="IPR002059">
    <property type="entry name" value="CSP_DNA-bd"/>
</dbReference>
<dbReference type="STRING" id="1921510.BSL82_16375"/>
<dbReference type="InterPro" id="IPR011129">
    <property type="entry name" value="CSD"/>
</dbReference>
<dbReference type="InterPro" id="IPR012340">
    <property type="entry name" value="NA-bd_OB-fold"/>
</dbReference>
<dbReference type="CDD" id="cd04458">
    <property type="entry name" value="CSP_CDS"/>
    <property type="match status" value="2"/>
</dbReference>
<dbReference type="PROSITE" id="PS51257">
    <property type="entry name" value="PROKAR_LIPOPROTEIN"/>
    <property type="match status" value="1"/>
</dbReference>
<sequence length="192" mass="20602">MLEKGASSAGQGSQSCAEGVDNETVEGAVKWFDTARGYGFLAADDGKGDILIHFSVLREIGRRSLPEGARVQCLAQCGARGRQARRVLSFDLSCAIGPDPDEAMRRSSNRTDPMALVEEAGPFEPVTVKWFNRLKGYGFLTQGPDSPDIFVHMETIRRAGLAELIPEQPLSARIASGKRGPLAVVVEAAAID</sequence>
<dbReference type="Proteomes" id="UP000182063">
    <property type="component" value="Chromosome"/>
</dbReference>
<dbReference type="PROSITE" id="PS51857">
    <property type="entry name" value="CSD_2"/>
    <property type="match status" value="2"/>
</dbReference>
<dbReference type="AlphaFoldDB" id="A0A1L3ZYH9"/>
<accession>A0A1L3ZYH9</accession>
<name>A0A1L3ZYH9_9SPHN</name>
<proteinExistence type="predicted"/>
<dbReference type="KEGG" id="sphj:BSL82_16375"/>
<dbReference type="Pfam" id="PF00313">
    <property type="entry name" value="CSD"/>
    <property type="match status" value="2"/>
</dbReference>
<feature type="domain" description="CSD" evidence="1">
    <location>
        <begin position="24"/>
        <end position="89"/>
    </location>
</feature>
<evidence type="ECO:0000313" key="3">
    <source>
        <dbReference type="Proteomes" id="UP000182063"/>
    </source>
</evidence>
<dbReference type="InterPro" id="IPR050181">
    <property type="entry name" value="Cold_shock_domain"/>
</dbReference>